<organism evidence="1 2">
    <name type="scientific">Amorphotheca resinae ATCC 22711</name>
    <dbReference type="NCBI Taxonomy" id="857342"/>
    <lineage>
        <taxon>Eukaryota</taxon>
        <taxon>Fungi</taxon>
        <taxon>Dikarya</taxon>
        <taxon>Ascomycota</taxon>
        <taxon>Pezizomycotina</taxon>
        <taxon>Leotiomycetes</taxon>
        <taxon>Helotiales</taxon>
        <taxon>Amorphothecaceae</taxon>
        <taxon>Amorphotheca</taxon>
    </lineage>
</organism>
<dbReference type="InParanoid" id="A0A2T3AZA4"/>
<evidence type="ECO:0000313" key="2">
    <source>
        <dbReference type="Proteomes" id="UP000241818"/>
    </source>
</evidence>
<proteinExistence type="predicted"/>
<sequence>MASPQPYSKTNHKDIKTPLPILREHSGKRVGGVLQGPRLRGHPRCSCREVCQKLVSFPASWGLMVGRAPYRLARARLCMSRASIVVLFSRFWSGVPSRTMARPGSRSPLCPLLLSTRCWAGQSRGSPFQGSGRDSCAEFKVSTVFQPGPLQVQENH</sequence>
<reference evidence="1 2" key="1">
    <citation type="journal article" date="2018" name="New Phytol.">
        <title>Comparative genomics and transcriptomics depict ericoid mycorrhizal fungi as versatile saprotrophs and plant mutualists.</title>
        <authorList>
            <person name="Martino E."/>
            <person name="Morin E."/>
            <person name="Grelet G.A."/>
            <person name="Kuo A."/>
            <person name="Kohler A."/>
            <person name="Daghino S."/>
            <person name="Barry K.W."/>
            <person name="Cichocki N."/>
            <person name="Clum A."/>
            <person name="Dockter R.B."/>
            <person name="Hainaut M."/>
            <person name="Kuo R.C."/>
            <person name="LaButti K."/>
            <person name="Lindahl B.D."/>
            <person name="Lindquist E.A."/>
            <person name="Lipzen A."/>
            <person name="Khouja H.R."/>
            <person name="Magnuson J."/>
            <person name="Murat C."/>
            <person name="Ohm R.A."/>
            <person name="Singer S.W."/>
            <person name="Spatafora J.W."/>
            <person name="Wang M."/>
            <person name="Veneault-Fourrey C."/>
            <person name="Henrissat B."/>
            <person name="Grigoriev I.V."/>
            <person name="Martin F.M."/>
            <person name="Perotto S."/>
        </authorList>
    </citation>
    <scope>NUCLEOTIDE SEQUENCE [LARGE SCALE GENOMIC DNA]</scope>
    <source>
        <strain evidence="1 2">ATCC 22711</strain>
    </source>
</reference>
<evidence type="ECO:0000313" key="1">
    <source>
        <dbReference type="EMBL" id="PSS15342.1"/>
    </source>
</evidence>
<dbReference type="AlphaFoldDB" id="A0A2T3AZA4"/>
<name>A0A2T3AZA4_AMORE</name>
<dbReference type="Proteomes" id="UP000241818">
    <property type="component" value="Unassembled WGS sequence"/>
</dbReference>
<dbReference type="GeneID" id="36573406"/>
<dbReference type="EMBL" id="KZ679013">
    <property type="protein sequence ID" value="PSS15342.1"/>
    <property type="molecule type" value="Genomic_DNA"/>
</dbReference>
<dbReference type="RefSeq" id="XP_024719941.1">
    <property type="nucleotide sequence ID" value="XM_024865325.1"/>
</dbReference>
<protein>
    <submittedName>
        <fullName evidence="1">Uncharacterized protein</fullName>
    </submittedName>
</protein>
<keyword evidence="2" id="KW-1185">Reference proteome</keyword>
<accession>A0A2T3AZA4</accession>
<gene>
    <name evidence="1" type="ORF">M430DRAFT_259960</name>
</gene>